<feature type="region of interest" description="Disordered" evidence="1">
    <location>
        <begin position="1709"/>
        <end position="1728"/>
    </location>
</feature>
<evidence type="ECO:0000313" key="2">
    <source>
        <dbReference type="EMBL" id="DAD71433.1"/>
    </source>
</evidence>
<protein>
    <submittedName>
        <fullName evidence="2">Tail protein</fullName>
    </submittedName>
</protein>
<dbReference type="PANTHER" id="PTHR24637">
    <property type="entry name" value="COLLAGEN"/>
    <property type="match status" value="1"/>
</dbReference>
<feature type="compositionally biased region" description="Low complexity" evidence="1">
    <location>
        <begin position="1711"/>
        <end position="1727"/>
    </location>
</feature>
<feature type="region of interest" description="Disordered" evidence="1">
    <location>
        <begin position="793"/>
        <end position="816"/>
    </location>
</feature>
<dbReference type="PANTHER" id="PTHR24637:SF421">
    <property type="entry name" value="CUTICLE COLLAGEN DPY-2"/>
    <property type="match status" value="1"/>
</dbReference>
<reference evidence="2" key="1">
    <citation type="journal article" date="2021" name="Proc. Natl. Acad. Sci. U.S.A.">
        <title>A Catalog of Tens of Thousands of Viruses from Human Metagenomes Reveals Hidden Associations with Chronic Diseases.</title>
        <authorList>
            <person name="Tisza M.J."/>
            <person name="Buck C.B."/>
        </authorList>
    </citation>
    <scope>NUCLEOTIDE SEQUENCE</scope>
    <source>
        <strain evidence="2">Ctsf32</strain>
    </source>
</reference>
<organism evidence="2">
    <name type="scientific">Siphoviridae sp. ctsf32</name>
    <dbReference type="NCBI Taxonomy" id="2827594"/>
    <lineage>
        <taxon>Viruses</taxon>
        <taxon>Duplodnaviria</taxon>
        <taxon>Heunggongvirae</taxon>
        <taxon>Uroviricota</taxon>
        <taxon>Caudoviricetes</taxon>
    </lineage>
</organism>
<sequence>MLQKAIIEKKLDKYSMKVRIPVYNKVKSDPTATPTNELYTATIQTLPGCSPNYQEGDVVIVDFENDDLSFPIIIGLLYREHMPQGSTDITADSLVVNVNTNLSENTLIGEVTPESLKKLNDKYSNNVKAISIQYSLSNYQDHYDSFSNWSEQAPQYWPGKFMWQRTTVTYEDGTIMRSMTCIQGAQGSAGSGATVEETYVKYAISSNGTTPPDITQSGIWFPNPPKTTDVNPYLWSWTYTRFSDGKTNSAFGVSRVSTNSAIVYLYKRSVNEITEIDWAENLTYDFDKKKLTAAPEGWSEEIPSGSEPLYVTAATASSITAQATIPSAEWSIPTLFSISGLNSKTVLLYKRYGSTPATPSTEVTYTFSTGAIQPASPDGWSLTIPTTDGNPCYVTQATAIGYGKTYTIQKSSWSTPTMLAKDGNSDYIDQPVVDWYIVTNNTNIPTSPIVDIEVKTEWTGLGWTQDMSSLELSASNKYLWNAEVTHYTISGYIKTSPHIITTFAETGKGIQDIEDKFALNNDPENPPAKGSALWEDSPNTPTEQNKYLWKYEIIRYTTGDSKETTPAVISMYSAPGENGSPGLSAAAVFLYQRATSASSITKPTGTLTYTFATGTLSGQLGSWEQSIPASNGNPCFVIQATAIGTGDTDTISPSEWSNITELVSDGKDGEAGIGIKTTTIEYAVSDNGVQFPQSGWQSDIPEVSQGNFLWTRTTIEYTNNTSSVSYSVSKNGVNGADGSPGADGVGIKQTTISYVVSDSGTDIPQTGWKETIDVTGSGQYLWTRTVIEYTDNTSSTSYSVSRNGTDGTNGKDGTDGRNSAVVYLYKRAESATIDWTNDLIYNFDTKSITNVPKGWYEEIPSGTAPIFVTAATASSNTSNDSIPSSEWATPVILAQNGQNGQDGAPGTDGTNGLNTASIFLYKRAATDTGLTKPTANLTYTFATGEISGNLAGWSRTIPASDGNPCFSIQATAVSSEATDTILPSEWSSIVKLVEDGAPGKDGTDGTDGLNTAIAYLYKRSPSAATINWTQTLTYSFTTNKLQSVPTGWHESIPDGTDPIYMTAATASSITLTDTITKDEWAAPILLAKNGQDGKPGDPGTSGSSAATVFLYKRGANSSSITKPKTNLTYTFKTGILSGTLSGWSQTIPGSDGNPCFMIQATAIGTGSTDIIGPSEWSEIIKLVEDGAPGQNGTDGKDGTDGTNGVNTAIVYLYKRDASAATIDWTTTLTYNFTTKKLVTVPAGWSSTIPSGTDPLYVTAATAASAENTDTITPDEWATPVILAQNGQDGTDGTDGVSITDVVNYYLATDVNTGVTRQTDGWTPNIQTISPDKPYLWNYEEVKYSNTLSTYTDPCIIGTYGAQGEQGSSGVGITSIVEYYALSTTTTRPTTGWSTDLPSMDSTNRYLWNYSVITYTNGNTSGSVTDALIIGVYGDSVLSVEIQADNGTLFNAKATSTTLSADVYLGVKQLTVSATGVVKDGATTMGQLNWFAKERFTGNGTSTTFDLGLDILNATTTPKVEVTINGTTTTAFTVVDKDTIRFNTAPADESIVLIQYLTSTSDKVTVARTDVRGQVVIICKVVSSSKTLALSEVTIKDLNDASSLKTWYMLTIDNVTFVSSPTVVYDENDSSVVPTGEYKHKVGDTEESTVSFTWQDSAPVVNSGTVSKLCYTFQMIIFSDNSCAAGTVERSVAFDSGVVSWIRAQEAKDAADNAQSSADNAQNTANDALDGTHQNAENIQHVQQTLTAIDGVLSAKLDTVTFTPYKENIDSFMQFDVENSTMTLGKGNFKQQMSPTKNSFMEGSTEVAYISNQELYINNATVNNKLSLDEQWVITFDSSAGLIIKHL</sequence>
<dbReference type="EMBL" id="BK015882">
    <property type="protein sequence ID" value="DAD71433.1"/>
    <property type="molecule type" value="Genomic_DNA"/>
</dbReference>
<accession>A0A8S5LN68</accession>
<proteinExistence type="predicted"/>
<evidence type="ECO:0000256" key="1">
    <source>
        <dbReference type="SAM" id="MobiDB-lite"/>
    </source>
</evidence>
<feature type="region of interest" description="Disordered" evidence="1">
    <location>
        <begin position="521"/>
        <end position="540"/>
    </location>
</feature>
<name>A0A8S5LN68_9CAUD</name>